<comment type="caution">
    <text evidence="1">The sequence shown here is derived from an EMBL/GenBank/DDBJ whole genome shotgun (WGS) entry which is preliminary data.</text>
</comment>
<protein>
    <submittedName>
        <fullName evidence="1">Uncharacterized protein</fullName>
    </submittedName>
</protein>
<evidence type="ECO:0000313" key="1">
    <source>
        <dbReference type="EMBL" id="GIX99397.1"/>
    </source>
</evidence>
<gene>
    <name evidence="1" type="ORF">CDAR_297221</name>
</gene>
<sequence length="120" mass="13771">MMTTMDQEWSILHSENLRISAALRDNAISKTVMSSPQYCCNPLDGKSFPLVALQSENIGKLCNQFSMKILYTKAQYISFVSKIIISKDDNPFSLDLYKNIKVGRLTYFLALDIRLYDFNI</sequence>
<dbReference type="EMBL" id="BPLQ01003296">
    <property type="protein sequence ID" value="GIX99397.1"/>
    <property type="molecule type" value="Genomic_DNA"/>
</dbReference>
<proteinExistence type="predicted"/>
<reference evidence="1 2" key="1">
    <citation type="submission" date="2021-06" db="EMBL/GenBank/DDBJ databases">
        <title>Caerostris darwini draft genome.</title>
        <authorList>
            <person name="Kono N."/>
            <person name="Arakawa K."/>
        </authorList>
    </citation>
    <scope>NUCLEOTIDE SEQUENCE [LARGE SCALE GENOMIC DNA]</scope>
</reference>
<accession>A0AAV4PPR1</accession>
<keyword evidence="2" id="KW-1185">Reference proteome</keyword>
<evidence type="ECO:0000313" key="2">
    <source>
        <dbReference type="Proteomes" id="UP001054837"/>
    </source>
</evidence>
<dbReference type="AlphaFoldDB" id="A0AAV4PPR1"/>
<organism evidence="1 2">
    <name type="scientific">Caerostris darwini</name>
    <dbReference type="NCBI Taxonomy" id="1538125"/>
    <lineage>
        <taxon>Eukaryota</taxon>
        <taxon>Metazoa</taxon>
        <taxon>Ecdysozoa</taxon>
        <taxon>Arthropoda</taxon>
        <taxon>Chelicerata</taxon>
        <taxon>Arachnida</taxon>
        <taxon>Araneae</taxon>
        <taxon>Araneomorphae</taxon>
        <taxon>Entelegynae</taxon>
        <taxon>Araneoidea</taxon>
        <taxon>Araneidae</taxon>
        <taxon>Caerostris</taxon>
    </lineage>
</organism>
<dbReference type="Proteomes" id="UP001054837">
    <property type="component" value="Unassembled WGS sequence"/>
</dbReference>
<name>A0AAV4PPR1_9ARAC</name>